<evidence type="ECO:0000256" key="9">
    <source>
        <dbReference type="ARBA" id="ARBA00023163"/>
    </source>
</evidence>
<evidence type="ECO:0000256" key="11">
    <source>
        <dbReference type="ARBA" id="ARBA00040117"/>
    </source>
</evidence>
<dbReference type="AlphaFoldDB" id="A0A060VRB7"/>
<dbReference type="Pfam" id="PF11569">
    <property type="entry name" value="Homez"/>
    <property type="match status" value="1"/>
</dbReference>
<dbReference type="GO" id="GO:0000981">
    <property type="term" value="F:DNA-binding transcription factor activity, RNA polymerase II-specific"/>
    <property type="evidence" value="ECO:0007669"/>
    <property type="project" value="TreeGrafter"/>
</dbReference>
<dbReference type="Proteomes" id="UP000193380">
    <property type="component" value="Unassembled WGS sequence"/>
</dbReference>
<keyword evidence="2" id="KW-1017">Isopeptide bond</keyword>
<comment type="subcellular location">
    <subcellularLocation>
        <location evidence="1 12 13">Nucleus</location>
    </subcellularLocation>
</comment>
<accession>A0A060VRB7</accession>
<dbReference type="GO" id="GO:0005634">
    <property type="term" value="C:nucleus"/>
    <property type="evidence" value="ECO:0007669"/>
    <property type="project" value="UniProtKB-SubCell"/>
</dbReference>
<dbReference type="InterPro" id="IPR009057">
    <property type="entry name" value="Homeodomain-like_sf"/>
</dbReference>
<keyword evidence="3" id="KW-0597">Phosphoprotein</keyword>
<feature type="compositionally biased region" description="Basic and acidic residues" evidence="14">
    <location>
        <begin position="166"/>
        <end position="191"/>
    </location>
</feature>
<keyword evidence="9" id="KW-0804">Transcription</keyword>
<dbReference type="InterPro" id="IPR001356">
    <property type="entry name" value="HD"/>
</dbReference>
<dbReference type="SUPFAM" id="SSF46689">
    <property type="entry name" value="Homeodomain-like"/>
    <property type="match status" value="2"/>
</dbReference>
<gene>
    <name evidence="16" type="ORF">GSONMT00071561001</name>
</gene>
<keyword evidence="7 12" id="KW-0238">DNA-binding</keyword>
<keyword evidence="4" id="KW-0677">Repeat</keyword>
<dbReference type="PaxDb" id="8022-A0A060VRB7"/>
<dbReference type="InterPro" id="IPR024578">
    <property type="entry name" value="Homez_homeobox_dom"/>
</dbReference>
<dbReference type="PANTHER" id="PTHR15467:SF4">
    <property type="entry name" value="ZINC FINGERS AND HOMEOBOXES PROTEIN 1"/>
    <property type="match status" value="1"/>
</dbReference>
<feature type="domain" description="Homeobox" evidence="15">
    <location>
        <begin position="36"/>
        <end position="96"/>
    </location>
</feature>
<evidence type="ECO:0000256" key="4">
    <source>
        <dbReference type="ARBA" id="ARBA00022737"/>
    </source>
</evidence>
<name>A0A060VRB7_ONCMY</name>
<dbReference type="STRING" id="8022.A0A060VRB7"/>
<evidence type="ECO:0000313" key="17">
    <source>
        <dbReference type="Proteomes" id="UP000193380"/>
    </source>
</evidence>
<protein>
    <recommendedName>
        <fullName evidence="11">Zinc fingers and homeoboxes protein 1</fullName>
    </recommendedName>
</protein>
<reference evidence="16" key="1">
    <citation type="journal article" date="2014" name="Nat. Commun.">
        <title>The rainbow trout genome provides novel insights into evolution after whole-genome duplication in vertebrates.</title>
        <authorList>
            <person name="Berthelot C."/>
            <person name="Brunet F."/>
            <person name="Chalopin D."/>
            <person name="Juanchich A."/>
            <person name="Bernard M."/>
            <person name="Noel B."/>
            <person name="Bento P."/>
            <person name="Da Silva C."/>
            <person name="Labadie K."/>
            <person name="Alberti A."/>
            <person name="Aury J.M."/>
            <person name="Louis A."/>
            <person name="Dehais P."/>
            <person name="Bardou P."/>
            <person name="Montfort J."/>
            <person name="Klopp C."/>
            <person name="Cabau C."/>
            <person name="Gaspin C."/>
            <person name="Thorgaard G.H."/>
            <person name="Boussaha M."/>
            <person name="Quillet E."/>
            <person name="Guyomard R."/>
            <person name="Galiana D."/>
            <person name="Bobe J."/>
            <person name="Volff J.N."/>
            <person name="Genet C."/>
            <person name="Wincker P."/>
            <person name="Jaillon O."/>
            <person name="Roest Crollius H."/>
            <person name="Guiguen Y."/>
        </authorList>
    </citation>
    <scope>NUCLEOTIDE SEQUENCE [LARGE SCALE GENOMIC DNA]</scope>
</reference>
<sequence>METKLTRREVDAWFSERRKMPLDSDGTEELEKARTPSSGRKIMKKTPEQLHVLKSAFVCTQWPSAEEYDKMAKESGLPRTYIVNWFGDTRYACKNSNLKWYYLYQSGKVNEAMNGVKTGKDILKEHYLKHKVLNEKDLDELVAKSSMSYEQVRDWFAEISRREEKGLDPFSEGKEETHGDSEGEMEVKEKGDDEENDIDDKDDENNNDEHETNDNETTEEPLCFKQSQSEPEDQSRIVIGCLQKRRDGKHR</sequence>
<dbReference type="CDD" id="cd00086">
    <property type="entry name" value="homeodomain"/>
    <property type="match status" value="2"/>
</dbReference>
<evidence type="ECO:0000256" key="12">
    <source>
        <dbReference type="PROSITE-ProRule" id="PRU00108"/>
    </source>
</evidence>
<dbReference type="GO" id="GO:0003677">
    <property type="term" value="F:DNA binding"/>
    <property type="evidence" value="ECO:0007669"/>
    <property type="project" value="UniProtKB-UniRule"/>
</dbReference>
<evidence type="ECO:0000256" key="13">
    <source>
        <dbReference type="RuleBase" id="RU000682"/>
    </source>
</evidence>
<keyword evidence="8 12" id="KW-0371">Homeobox</keyword>
<dbReference type="Gene3D" id="1.10.10.60">
    <property type="entry name" value="Homeodomain-like"/>
    <property type="match status" value="2"/>
</dbReference>
<dbReference type="FunFam" id="1.10.10.60:FF:000235">
    <property type="entry name" value="Zinc fingers and homeoboxes protein 1"/>
    <property type="match status" value="1"/>
</dbReference>
<feature type="region of interest" description="Disordered" evidence="14">
    <location>
        <begin position="166"/>
        <end position="251"/>
    </location>
</feature>
<organism evidence="16 17">
    <name type="scientific">Oncorhynchus mykiss</name>
    <name type="common">Rainbow trout</name>
    <name type="synonym">Salmo gairdneri</name>
    <dbReference type="NCBI Taxonomy" id="8022"/>
    <lineage>
        <taxon>Eukaryota</taxon>
        <taxon>Metazoa</taxon>
        <taxon>Chordata</taxon>
        <taxon>Craniata</taxon>
        <taxon>Vertebrata</taxon>
        <taxon>Euteleostomi</taxon>
        <taxon>Actinopterygii</taxon>
        <taxon>Neopterygii</taxon>
        <taxon>Teleostei</taxon>
        <taxon>Protacanthopterygii</taxon>
        <taxon>Salmoniformes</taxon>
        <taxon>Salmonidae</taxon>
        <taxon>Salmoninae</taxon>
        <taxon>Oncorhynchus</taxon>
    </lineage>
</organism>
<keyword evidence="5" id="KW-0832">Ubl conjugation</keyword>
<feature type="compositionally biased region" description="Acidic residues" evidence="14">
    <location>
        <begin position="192"/>
        <end position="206"/>
    </location>
</feature>
<dbReference type="EMBL" id="FR904286">
    <property type="protein sequence ID" value="CDQ57392.1"/>
    <property type="molecule type" value="Genomic_DNA"/>
</dbReference>
<evidence type="ECO:0000313" key="16">
    <source>
        <dbReference type="EMBL" id="CDQ57392.1"/>
    </source>
</evidence>
<dbReference type="Pfam" id="PF00046">
    <property type="entry name" value="Homeodomain"/>
    <property type="match status" value="1"/>
</dbReference>
<evidence type="ECO:0000256" key="10">
    <source>
        <dbReference type="ARBA" id="ARBA00023242"/>
    </source>
</evidence>
<evidence type="ECO:0000256" key="1">
    <source>
        <dbReference type="ARBA" id="ARBA00004123"/>
    </source>
</evidence>
<proteinExistence type="predicted"/>
<evidence type="ECO:0000256" key="5">
    <source>
        <dbReference type="ARBA" id="ARBA00022843"/>
    </source>
</evidence>
<evidence type="ECO:0000256" key="8">
    <source>
        <dbReference type="ARBA" id="ARBA00023155"/>
    </source>
</evidence>
<evidence type="ECO:0000256" key="3">
    <source>
        <dbReference type="ARBA" id="ARBA00022553"/>
    </source>
</evidence>
<evidence type="ECO:0000256" key="6">
    <source>
        <dbReference type="ARBA" id="ARBA00023015"/>
    </source>
</evidence>
<keyword evidence="6" id="KW-0805">Transcription regulation</keyword>
<evidence type="ECO:0000256" key="2">
    <source>
        <dbReference type="ARBA" id="ARBA00022499"/>
    </source>
</evidence>
<keyword evidence="10 12" id="KW-0539">Nucleus</keyword>
<evidence type="ECO:0000256" key="14">
    <source>
        <dbReference type="SAM" id="MobiDB-lite"/>
    </source>
</evidence>
<dbReference type="PROSITE" id="PS50071">
    <property type="entry name" value="HOMEOBOX_2"/>
    <property type="match status" value="1"/>
</dbReference>
<dbReference type="PANTHER" id="PTHR15467">
    <property type="entry name" value="ZINC-FINGERS AND HOMEOBOXES RELATED"/>
    <property type="match status" value="1"/>
</dbReference>
<evidence type="ECO:0000259" key="15">
    <source>
        <dbReference type="PROSITE" id="PS50071"/>
    </source>
</evidence>
<dbReference type="SMART" id="SM00389">
    <property type="entry name" value="HOX"/>
    <property type="match status" value="2"/>
</dbReference>
<feature type="DNA-binding region" description="Homeobox" evidence="12">
    <location>
        <begin position="38"/>
        <end position="97"/>
    </location>
</feature>
<reference evidence="16" key="2">
    <citation type="submission" date="2014-03" db="EMBL/GenBank/DDBJ databases">
        <authorList>
            <person name="Genoscope - CEA"/>
        </authorList>
    </citation>
    <scope>NUCLEOTIDE SEQUENCE</scope>
</reference>
<evidence type="ECO:0000256" key="7">
    <source>
        <dbReference type="ARBA" id="ARBA00023125"/>
    </source>
</evidence>